<reference evidence="3" key="1">
    <citation type="submission" date="2018-02" db="EMBL/GenBank/DDBJ databases">
        <authorList>
            <person name="Hausmann B."/>
        </authorList>
    </citation>
    <scope>NUCLEOTIDE SEQUENCE [LARGE SCALE GENOMIC DNA]</scope>
    <source>
        <strain evidence="3">Peat soil MAG SbA5</strain>
    </source>
</reference>
<feature type="compositionally biased region" description="Basic and acidic residues" evidence="1">
    <location>
        <begin position="144"/>
        <end position="156"/>
    </location>
</feature>
<evidence type="ECO:0000256" key="1">
    <source>
        <dbReference type="SAM" id="MobiDB-lite"/>
    </source>
</evidence>
<name>A0A2N9LTA1_9BACT</name>
<proteinExistence type="predicted"/>
<accession>A0A2N9LTA1</accession>
<feature type="compositionally biased region" description="Basic and acidic residues" evidence="1">
    <location>
        <begin position="57"/>
        <end position="73"/>
    </location>
</feature>
<dbReference type="EMBL" id="OKRB01000113">
    <property type="protein sequence ID" value="SPE26333.1"/>
    <property type="molecule type" value="Genomic_DNA"/>
</dbReference>
<feature type="compositionally biased region" description="Basic and acidic residues" evidence="1">
    <location>
        <begin position="163"/>
        <end position="181"/>
    </location>
</feature>
<evidence type="ECO:0000313" key="3">
    <source>
        <dbReference type="Proteomes" id="UP000239735"/>
    </source>
</evidence>
<feature type="compositionally biased region" description="Basic and acidic residues" evidence="1">
    <location>
        <begin position="196"/>
        <end position="220"/>
    </location>
</feature>
<protein>
    <submittedName>
        <fullName evidence="2">Uncharacterized protein</fullName>
    </submittedName>
</protein>
<feature type="compositionally biased region" description="Polar residues" evidence="1">
    <location>
        <begin position="130"/>
        <end position="140"/>
    </location>
</feature>
<feature type="region of interest" description="Disordered" evidence="1">
    <location>
        <begin position="121"/>
        <end position="227"/>
    </location>
</feature>
<dbReference type="Proteomes" id="UP000239735">
    <property type="component" value="Unassembled WGS sequence"/>
</dbReference>
<organism evidence="2 3">
    <name type="scientific">Candidatus Sulfuritelmatomonas gaucii</name>
    <dbReference type="NCBI Taxonomy" id="2043161"/>
    <lineage>
        <taxon>Bacteria</taxon>
        <taxon>Pseudomonadati</taxon>
        <taxon>Acidobacteriota</taxon>
        <taxon>Terriglobia</taxon>
        <taxon>Terriglobales</taxon>
        <taxon>Acidobacteriaceae</taxon>
        <taxon>Candidatus Sulfuritelmatomonas</taxon>
    </lineage>
</organism>
<sequence length="227" mass="24915">MILEIQLLRLVQRALAEAEIMTERSQQVRHQGSRLMSIAVIRVAELGTHPLFLHAELDPERDKEENENDKPAHLGEGNRGAKEPGQNAGVDGMTDHGIGTAGDQLMALLNGDGAAPVAAEMHARPDGKQQAGNGDGSSQPEWPEAIRPEREVKPGQRDVNWQEENHRDQENEEAQDARGSRLEALGGFGIGGSDLPVDKKDNPDNGKERFVEPEHSEPSRAPKCLRW</sequence>
<gene>
    <name evidence="2" type="ORF">SBA5_540091</name>
</gene>
<feature type="region of interest" description="Disordered" evidence="1">
    <location>
        <begin position="57"/>
        <end position="98"/>
    </location>
</feature>
<evidence type="ECO:0000313" key="2">
    <source>
        <dbReference type="EMBL" id="SPE26333.1"/>
    </source>
</evidence>
<dbReference type="AlphaFoldDB" id="A0A2N9LTA1"/>